<dbReference type="Pfam" id="PF10397">
    <property type="entry name" value="ADSL_C"/>
    <property type="match status" value="1"/>
</dbReference>
<dbReference type="SMART" id="SM00998">
    <property type="entry name" value="ADSL_C"/>
    <property type="match status" value="1"/>
</dbReference>
<dbReference type="InterPro" id="IPR008948">
    <property type="entry name" value="L-Aspartase-like"/>
</dbReference>
<reference evidence="13 14" key="1">
    <citation type="submission" date="2024-08" db="EMBL/GenBank/DDBJ databases">
        <authorList>
            <person name="Arias E."/>
        </authorList>
    </citation>
    <scope>NUCLEOTIDE SEQUENCE [LARGE SCALE GENOMIC DNA]</scope>
    <source>
        <strain evidence="13 14">FAM 24106</strain>
    </source>
</reference>
<organism evidence="13 14">
    <name type="scientific">Marinilactibacillus psychrotolerans</name>
    <dbReference type="NCBI Taxonomy" id="191770"/>
    <lineage>
        <taxon>Bacteria</taxon>
        <taxon>Bacillati</taxon>
        <taxon>Bacillota</taxon>
        <taxon>Bacilli</taxon>
        <taxon>Lactobacillales</taxon>
        <taxon>Carnobacteriaceae</taxon>
        <taxon>Marinilactibacillus</taxon>
    </lineage>
</organism>
<dbReference type="InterPro" id="IPR024083">
    <property type="entry name" value="Fumarase/histidase_N"/>
</dbReference>
<dbReference type="PROSITE" id="PS00163">
    <property type="entry name" value="FUMARATE_LYASES"/>
    <property type="match status" value="1"/>
</dbReference>
<evidence type="ECO:0000313" key="14">
    <source>
        <dbReference type="Proteomes" id="UP001625374"/>
    </source>
</evidence>
<dbReference type="Pfam" id="PF00206">
    <property type="entry name" value="Lyase_1"/>
    <property type="match status" value="1"/>
</dbReference>
<comment type="caution">
    <text evidence="13">The sequence shown here is derived from an EMBL/GenBank/DDBJ whole genome shotgun (WGS) entry which is preliminary data.</text>
</comment>
<dbReference type="InterPro" id="IPR020557">
    <property type="entry name" value="Fumarate_lyase_CS"/>
</dbReference>
<feature type="domain" description="Adenylosuccinate lyase C-terminal" evidence="12">
    <location>
        <begin position="349"/>
        <end position="429"/>
    </location>
</feature>
<dbReference type="Gene3D" id="1.20.200.10">
    <property type="entry name" value="Fumarase/aspartase (Central domain)"/>
    <property type="match status" value="1"/>
</dbReference>
<gene>
    <name evidence="13" type="primary">purB</name>
    <name evidence="13" type="ORF">ACEN37_04910</name>
</gene>
<comment type="pathway">
    <text evidence="1 11">Purine metabolism; IMP biosynthesis via de novo pathway; 5-amino-1-(5-phospho-D-ribosyl)imidazole-4-carboxamide from 5-amino-1-(5-phospho-D-ribosyl)imidazole-4-carboxylate: step 2/2.</text>
</comment>
<accession>A0ABW8UL74</accession>
<dbReference type="InterPro" id="IPR019468">
    <property type="entry name" value="AdenyloSucc_lyase_C"/>
</dbReference>
<sequence length="431" mass="49613">MIERYTRPEMKKLWSEENRYNSWLEVEILADEAWAELGEIPKEDVEKIREKASFDIERILEIEKETKHDVVAFTRAVSESLGEEKKWVHYGLTSTDVVDTAYGYQLKQVNDILRKDLKNLLEVIGEKAIEHKYTVTMGRTHGVHAEPTTFGLKLALWYSEMKRHIERFEHAARGVEAGKMSGAVGTFANIPTFVEKYVCEKLGTRPQEISTQVLPRDLHAEYVSSIALIATSVEKFATEIRGLQKSETREVEEGFAKGQKGSSAMPHKRNPIGSENMAGLARVIRGHMITAYENVSLWHERDISHSSAERIILPDSTTLLNYMLNRFTNIVRNLTVFPENMKRNMDATLGLIYSQRVLLKLIDKGLSREEAYDMVQPQTAVSWDEQRSFQQLVLEDKTIMSYLTKEDVEDAFDYNYHLKNVDEIFERVGLE</sequence>
<dbReference type="Gene3D" id="1.10.40.30">
    <property type="entry name" value="Fumarase/aspartase (C-terminal domain)"/>
    <property type="match status" value="1"/>
</dbReference>
<dbReference type="SUPFAM" id="SSF48557">
    <property type="entry name" value="L-aspartase-like"/>
    <property type="match status" value="1"/>
</dbReference>
<evidence type="ECO:0000256" key="5">
    <source>
        <dbReference type="ARBA" id="ARBA00017058"/>
    </source>
</evidence>
<dbReference type="GO" id="GO:0016829">
    <property type="term" value="F:lyase activity"/>
    <property type="evidence" value="ECO:0007669"/>
    <property type="project" value="UniProtKB-KW"/>
</dbReference>
<dbReference type="Gene3D" id="1.10.275.10">
    <property type="entry name" value="Fumarase/aspartase (N-terminal domain)"/>
    <property type="match status" value="1"/>
</dbReference>
<dbReference type="InterPro" id="IPR004769">
    <property type="entry name" value="Pur_lyase"/>
</dbReference>
<dbReference type="PANTHER" id="PTHR43172">
    <property type="entry name" value="ADENYLOSUCCINATE LYASE"/>
    <property type="match status" value="1"/>
</dbReference>
<evidence type="ECO:0000256" key="4">
    <source>
        <dbReference type="ARBA" id="ARBA00012339"/>
    </source>
</evidence>
<keyword evidence="14" id="KW-1185">Reference proteome</keyword>
<dbReference type="EMBL" id="JBGQQK010000010">
    <property type="protein sequence ID" value="MFL2102591.1"/>
    <property type="molecule type" value="Genomic_DNA"/>
</dbReference>
<evidence type="ECO:0000256" key="2">
    <source>
        <dbReference type="ARBA" id="ARBA00004734"/>
    </source>
</evidence>
<dbReference type="PRINTS" id="PR00145">
    <property type="entry name" value="ARGSUCLYASE"/>
</dbReference>
<dbReference type="NCBIfam" id="TIGR00928">
    <property type="entry name" value="purB"/>
    <property type="match status" value="1"/>
</dbReference>
<evidence type="ECO:0000256" key="10">
    <source>
        <dbReference type="NCBIfam" id="TIGR00928"/>
    </source>
</evidence>
<comment type="catalytic activity">
    <reaction evidence="9">
        <text>N(6)-(1,2-dicarboxyethyl)-AMP = fumarate + AMP</text>
        <dbReference type="Rhea" id="RHEA:16853"/>
        <dbReference type="ChEBI" id="CHEBI:29806"/>
        <dbReference type="ChEBI" id="CHEBI:57567"/>
        <dbReference type="ChEBI" id="CHEBI:456215"/>
        <dbReference type="EC" id="4.3.2.2"/>
    </reaction>
    <physiologicalReaction direction="left-to-right" evidence="9">
        <dbReference type="Rhea" id="RHEA:16854"/>
    </physiologicalReaction>
</comment>
<keyword evidence="6 11" id="KW-0456">Lyase</keyword>
<dbReference type="PANTHER" id="PTHR43172:SF1">
    <property type="entry name" value="ADENYLOSUCCINATE LYASE"/>
    <property type="match status" value="1"/>
</dbReference>
<dbReference type="CDD" id="cd01360">
    <property type="entry name" value="Adenylsuccinate_lyase_1"/>
    <property type="match status" value="1"/>
</dbReference>
<evidence type="ECO:0000256" key="3">
    <source>
        <dbReference type="ARBA" id="ARBA00008273"/>
    </source>
</evidence>
<evidence type="ECO:0000256" key="1">
    <source>
        <dbReference type="ARBA" id="ARBA00004706"/>
    </source>
</evidence>
<comment type="catalytic activity">
    <reaction evidence="7">
        <text>(2S)-2-[5-amino-1-(5-phospho-beta-D-ribosyl)imidazole-4-carboxamido]succinate = 5-amino-1-(5-phospho-beta-D-ribosyl)imidazole-4-carboxamide + fumarate</text>
        <dbReference type="Rhea" id="RHEA:23920"/>
        <dbReference type="ChEBI" id="CHEBI:29806"/>
        <dbReference type="ChEBI" id="CHEBI:58443"/>
        <dbReference type="ChEBI" id="CHEBI:58475"/>
        <dbReference type="EC" id="4.3.2.2"/>
    </reaction>
    <physiologicalReaction direction="left-to-right" evidence="7">
        <dbReference type="Rhea" id="RHEA:23921"/>
    </physiologicalReaction>
</comment>
<comment type="pathway">
    <text evidence="2 11">Purine metabolism; AMP biosynthesis via de novo pathway; AMP from IMP: step 2/2.</text>
</comment>
<dbReference type="InterPro" id="IPR022761">
    <property type="entry name" value="Fumarate_lyase_N"/>
</dbReference>
<proteinExistence type="inferred from homology"/>
<evidence type="ECO:0000256" key="7">
    <source>
        <dbReference type="ARBA" id="ARBA00024477"/>
    </source>
</evidence>
<evidence type="ECO:0000256" key="6">
    <source>
        <dbReference type="ARBA" id="ARBA00023239"/>
    </source>
</evidence>
<evidence type="ECO:0000256" key="11">
    <source>
        <dbReference type="RuleBase" id="RU361172"/>
    </source>
</evidence>
<evidence type="ECO:0000259" key="12">
    <source>
        <dbReference type="SMART" id="SM00998"/>
    </source>
</evidence>
<keyword evidence="11" id="KW-0658">Purine biosynthesis</keyword>
<evidence type="ECO:0000256" key="8">
    <source>
        <dbReference type="ARBA" id="ARBA00030717"/>
    </source>
</evidence>
<dbReference type="RefSeq" id="WP_407123820.1">
    <property type="nucleotide sequence ID" value="NZ_JBGQQI010000008.1"/>
</dbReference>
<dbReference type="PRINTS" id="PR00149">
    <property type="entry name" value="FUMRATELYASE"/>
</dbReference>
<dbReference type="InterPro" id="IPR000362">
    <property type="entry name" value="Fumarate_lyase_fam"/>
</dbReference>
<comment type="similarity">
    <text evidence="3 11">Belongs to the lyase 1 family. Adenylosuccinate lyase subfamily.</text>
</comment>
<name>A0ABW8UL74_9LACT</name>
<protein>
    <recommendedName>
        <fullName evidence="5 10">Adenylosuccinate lyase</fullName>
        <shortName evidence="11">ASL</shortName>
        <ecNumber evidence="4 10">4.3.2.2</ecNumber>
    </recommendedName>
    <alternativeName>
        <fullName evidence="8 11">Adenylosuccinase</fullName>
    </alternativeName>
</protein>
<evidence type="ECO:0000256" key="9">
    <source>
        <dbReference type="ARBA" id="ARBA00049115"/>
    </source>
</evidence>
<evidence type="ECO:0000313" key="13">
    <source>
        <dbReference type="EMBL" id="MFL2102591.1"/>
    </source>
</evidence>
<dbReference type="Proteomes" id="UP001625374">
    <property type="component" value="Unassembled WGS sequence"/>
</dbReference>
<dbReference type="EC" id="4.3.2.2" evidence="4 10"/>